<dbReference type="AlphaFoldDB" id="L8HI51"/>
<keyword evidence="2" id="KW-1185">Reference proteome</keyword>
<gene>
    <name evidence="1" type="ORF">ACA1_175730</name>
</gene>
<dbReference type="EMBL" id="KB007811">
    <property type="protein sequence ID" value="ELR24897.1"/>
    <property type="molecule type" value="Genomic_DNA"/>
</dbReference>
<reference evidence="1 2" key="1">
    <citation type="journal article" date="2013" name="Genome Biol.">
        <title>Genome of Acanthamoeba castellanii highlights extensive lateral gene transfer and early evolution of tyrosine kinase signaling.</title>
        <authorList>
            <person name="Clarke M."/>
            <person name="Lohan A.J."/>
            <person name="Liu B."/>
            <person name="Lagkouvardos I."/>
            <person name="Roy S."/>
            <person name="Zafar N."/>
            <person name="Bertelli C."/>
            <person name="Schilde C."/>
            <person name="Kianianmomeni A."/>
            <person name="Burglin T.R."/>
            <person name="Frech C."/>
            <person name="Turcotte B."/>
            <person name="Kopec K.O."/>
            <person name="Synnott J.M."/>
            <person name="Choo C."/>
            <person name="Paponov I."/>
            <person name="Finkler A."/>
            <person name="Soon Heng Tan C."/>
            <person name="Hutchins A.P."/>
            <person name="Weinmeier T."/>
            <person name="Rattei T."/>
            <person name="Chu J.S."/>
            <person name="Gimenez G."/>
            <person name="Irimia M."/>
            <person name="Rigden D.J."/>
            <person name="Fitzpatrick D.A."/>
            <person name="Lorenzo-Morales J."/>
            <person name="Bateman A."/>
            <person name="Chiu C.H."/>
            <person name="Tang P."/>
            <person name="Hegemann P."/>
            <person name="Fromm H."/>
            <person name="Raoult D."/>
            <person name="Greub G."/>
            <person name="Miranda-Saavedra D."/>
            <person name="Chen N."/>
            <person name="Nash P."/>
            <person name="Ginger M.L."/>
            <person name="Horn M."/>
            <person name="Schaap P."/>
            <person name="Caler L."/>
            <person name="Loftus B."/>
        </authorList>
    </citation>
    <scope>NUCLEOTIDE SEQUENCE [LARGE SCALE GENOMIC DNA]</scope>
    <source>
        <strain evidence="1 2">Neff</strain>
    </source>
</reference>
<proteinExistence type="predicted"/>
<dbReference type="RefSeq" id="XP_004356797.1">
    <property type="nucleotide sequence ID" value="XM_004356744.1"/>
</dbReference>
<evidence type="ECO:0000313" key="2">
    <source>
        <dbReference type="Proteomes" id="UP000011083"/>
    </source>
</evidence>
<sequence>MPSTSAERQRSRTMSESQRKAAAAITATCAGPCVGEVLKDRRTGYFYFISPFWVCVAQVVTVKTKVHHSLIPWNKKTSTLSRAHPPYKIRRVKSQEPKV</sequence>
<protein>
    <submittedName>
        <fullName evidence="1">Uncharacterized protein</fullName>
    </submittedName>
</protein>
<dbReference type="Proteomes" id="UP000011083">
    <property type="component" value="Unassembled WGS sequence"/>
</dbReference>
<dbReference type="KEGG" id="acan:ACA1_175730"/>
<dbReference type="VEuPathDB" id="AmoebaDB:ACA1_175730"/>
<accession>L8HI51</accession>
<name>L8HI51_ACACF</name>
<organism evidence="1 2">
    <name type="scientific">Acanthamoeba castellanii (strain ATCC 30010 / Neff)</name>
    <dbReference type="NCBI Taxonomy" id="1257118"/>
    <lineage>
        <taxon>Eukaryota</taxon>
        <taxon>Amoebozoa</taxon>
        <taxon>Discosea</taxon>
        <taxon>Longamoebia</taxon>
        <taxon>Centramoebida</taxon>
        <taxon>Acanthamoebidae</taxon>
        <taxon>Acanthamoeba</taxon>
    </lineage>
</organism>
<dbReference type="GeneID" id="14925930"/>
<evidence type="ECO:0000313" key="1">
    <source>
        <dbReference type="EMBL" id="ELR24897.1"/>
    </source>
</evidence>